<reference evidence="4 5" key="1">
    <citation type="submission" date="2019-02" db="EMBL/GenBank/DDBJ databases">
        <title>Pedobacter sp. nov., a novel speices isolated from soil of pinguins habitat in Antarcitica.</title>
        <authorList>
            <person name="He R.-H."/>
        </authorList>
    </citation>
    <scope>NUCLEOTIDE SEQUENCE [LARGE SCALE GENOMIC DNA]</scope>
    <source>
        <strain evidence="4 5">E01020</strain>
    </source>
</reference>
<dbReference type="InterPro" id="IPR001611">
    <property type="entry name" value="Leu-rich_rpt"/>
</dbReference>
<organism evidence="4 5">
    <name type="scientific">Pedobacter changchengzhani</name>
    <dbReference type="NCBI Taxonomy" id="2529274"/>
    <lineage>
        <taxon>Bacteria</taxon>
        <taxon>Pseudomonadati</taxon>
        <taxon>Bacteroidota</taxon>
        <taxon>Sphingobacteriia</taxon>
        <taxon>Sphingobacteriales</taxon>
        <taxon>Sphingobacteriaceae</taxon>
        <taxon>Pedobacter</taxon>
    </lineage>
</organism>
<keyword evidence="3" id="KW-0812">Transmembrane</keyword>
<dbReference type="Proteomes" id="UP000295668">
    <property type="component" value="Unassembled WGS sequence"/>
</dbReference>
<dbReference type="SUPFAM" id="SSF52058">
    <property type="entry name" value="L domain-like"/>
    <property type="match status" value="1"/>
</dbReference>
<dbReference type="InterPro" id="IPR032675">
    <property type="entry name" value="LRR_dom_sf"/>
</dbReference>
<dbReference type="Pfam" id="PF13855">
    <property type="entry name" value="LRR_8"/>
    <property type="match status" value="2"/>
</dbReference>
<dbReference type="SMART" id="SM00369">
    <property type="entry name" value="LRR_TYP"/>
    <property type="match status" value="6"/>
</dbReference>
<keyword evidence="3" id="KW-0472">Membrane</keyword>
<dbReference type="PANTHER" id="PTHR48051">
    <property type="match status" value="1"/>
</dbReference>
<dbReference type="InterPro" id="IPR050216">
    <property type="entry name" value="LRR_domain-containing"/>
</dbReference>
<gene>
    <name evidence="4" type="ORF">EZJ43_13410</name>
</gene>
<keyword evidence="3" id="KW-1133">Transmembrane helix</keyword>
<dbReference type="InterPro" id="IPR003591">
    <property type="entry name" value="Leu-rich_rpt_typical-subtyp"/>
</dbReference>
<dbReference type="AlphaFoldDB" id="A0A4R5MJA7"/>
<dbReference type="EMBL" id="SJCY01000009">
    <property type="protein sequence ID" value="TDG35612.1"/>
    <property type="molecule type" value="Genomic_DNA"/>
</dbReference>
<keyword evidence="5" id="KW-1185">Reference proteome</keyword>
<dbReference type="GO" id="GO:0005737">
    <property type="term" value="C:cytoplasm"/>
    <property type="evidence" value="ECO:0007669"/>
    <property type="project" value="TreeGrafter"/>
</dbReference>
<dbReference type="PANTHER" id="PTHR48051:SF1">
    <property type="entry name" value="RAS SUPPRESSOR PROTEIN 1"/>
    <property type="match status" value="1"/>
</dbReference>
<sequence>MIICCIYCMLLNWKTISGCSLKWVTIYAIPNLWKTQNTNQKINQNLNTHNMKIKIILLSILICVSAIAYGQTKKRPNKKIPKAKTTIPVIKVEKYPAPPRSTVLLANPGNSKGMMSPPPMVEAPKQISLYFTNGEMLTARRVSELNKLDFKTIRKFKADNKYTPEFEEVEFSAFLERLLNESPNLEELDLQNCNLKVIPRISTPNGNLKSIYLSYNNLTALPDGLELIPNLEKLVLDNNQLSGLPKSITKLKKLKRIALDINQFNRFPEELFSIPSLEILTLYKNDLKSLPDQFNLLPNLTTLGIQYTNLSTLPPSISTLSKLNSISLNGNQFAEFPADVASLKGLTQVDFSNNPIDKKLFLQSLDAIKWRGLFSLYDLKLTKSEYEAVKAKLKLIDVYH</sequence>
<dbReference type="PROSITE" id="PS51450">
    <property type="entry name" value="LRR"/>
    <property type="match status" value="3"/>
</dbReference>
<feature type="transmembrane region" description="Helical" evidence="3">
    <location>
        <begin position="53"/>
        <end position="70"/>
    </location>
</feature>
<dbReference type="OrthoDB" id="8532199at2"/>
<evidence type="ECO:0000313" key="4">
    <source>
        <dbReference type="EMBL" id="TDG35612.1"/>
    </source>
</evidence>
<dbReference type="SMART" id="SM00364">
    <property type="entry name" value="LRR_BAC"/>
    <property type="match status" value="5"/>
</dbReference>
<keyword evidence="1" id="KW-0433">Leucine-rich repeat</keyword>
<comment type="caution">
    <text evidence="4">The sequence shown here is derived from an EMBL/GenBank/DDBJ whole genome shotgun (WGS) entry which is preliminary data.</text>
</comment>
<evidence type="ECO:0000256" key="1">
    <source>
        <dbReference type="ARBA" id="ARBA00022614"/>
    </source>
</evidence>
<evidence type="ECO:0000256" key="2">
    <source>
        <dbReference type="ARBA" id="ARBA00022737"/>
    </source>
</evidence>
<protein>
    <submittedName>
        <fullName evidence="4">Leucine-rich repeat domain-containing protein</fullName>
    </submittedName>
</protein>
<proteinExistence type="predicted"/>
<name>A0A4R5MJA7_9SPHI</name>
<evidence type="ECO:0000313" key="5">
    <source>
        <dbReference type="Proteomes" id="UP000295668"/>
    </source>
</evidence>
<evidence type="ECO:0000256" key="3">
    <source>
        <dbReference type="SAM" id="Phobius"/>
    </source>
</evidence>
<accession>A0A4R5MJA7</accession>
<dbReference type="Gene3D" id="3.80.10.10">
    <property type="entry name" value="Ribonuclease Inhibitor"/>
    <property type="match status" value="1"/>
</dbReference>
<keyword evidence="2" id="KW-0677">Repeat</keyword>